<evidence type="ECO:0008006" key="3">
    <source>
        <dbReference type="Google" id="ProtNLM"/>
    </source>
</evidence>
<dbReference type="OrthoDB" id="9774429at2"/>
<dbReference type="RefSeq" id="WP_013011966.1">
    <property type="nucleotide sequence ID" value="NC_013943.1"/>
</dbReference>
<gene>
    <name evidence="1" type="ordered locus">Dacet_2719</name>
</gene>
<dbReference type="eggNOG" id="COG1413">
    <property type="taxonomic scope" value="Bacteria"/>
</dbReference>
<dbReference type="Gene3D" id="1.25.10.10">
    <property type="entry name" value="Leucine-rich Repeat Variant"/>
    <property type="match status" value="1"/>
</dbReference>
<dbReference type="KEGG" id="dap:Dacet_2719"/>
<dbReference type="SUPFAM" id="SSF48371">
    <property type="entry name" value="ARM repeat"/>
    <property type="match status" value="1"/>
</dbReference>
<name>D4H5N2_DENA2</name>
<dbReference type="AlphaFoldDB" id="D4H5N2"/>
<dbReference type="STRING" id="522772.Dacet_2719"/>
<dbReference type="EMBL" id="CP001968">
    <property type="protein sequence ID" value="ADD69473.1"/>
    <property type="molecule type" value="Genomic_DNA"/>
</dbReference>
<accession>D4H5N2</accession>
<reference evidence="1 2" key="1">
    <citation type="journal article" date="2010" name="Stand. Genomic Sci.">
        <title>Complete genome sequence of Denitrovibrio acetiphilus type strain (N2460).</title>
        <authorList>
            <person name="Kiss H."/>
            <person name="Lang E."/>
            <person name="Lapidus A."/>
            <person name="Copeland A."/>
            <person name="Nolan M."/>
            <person name="Glavina Del Rio T."/>
            <person name="Chen F."/>
            <person name="Lucas S."/>
            <person name="Tice H."/>
            <person name="Cheng J.F."/>
            <person name="Han C."/>
            <person name="Goodwin L."/>
            <person name="Pitluck S."/>
            <person name="Liolios K."/>
            <person name="Pati A."/>
            <person name="Ivanova N."/>
            <person name="Mavromatis K."/>
            <person name="Chen A."/>
            <person name="Palaniappan K."/>
            <person name="Land M."/>
            <person name="Hauser L."/>
            <person name="Chang Y.J."/>
            <person name="Jeffries C.D."/>
            <person name="Detter J.C."/>
            <person name="Brettin T."/>
            <person name="Spring S."/>
            <person name="Rohde M."/>
            <person name="Goker M."/>
            <person name="Woyke T."/>
            <person name="Bristow J."/>
            <person name="Eisen J.A."/>
            <person name="Markowitz V."/>
            <person name="Hugenholtz P."/>
            <person name="Kyrpides N.C."/>
            <person name="Klenk H.P."/>
        </authorList>
    </citation>
    <scope>NUCLEOTIDE SEQUENCE [LARGE SCALE GENOMIC DNA]</scope>
    <source>
        <strain evidence="2">DSM 12809 / NBRC 114555 / N2460</strain>
    </source>
</reference>
<proteinExistence type="predicted"/>
<dbReference type="Proteomes" id="UP000002012">
    <property type="component" value="Chromosome"/>
</dbReference>
<protein>
    <recommendedName>
        <fullName evidence="3">PBS lyase HEAT domain protein repeat-containing protein</fullName>
    </recommendedName>
</protein>
<keyword evidence="2" id="KW-1185">Reference proteome</keyword>
<dbReference type="Pfam" id="PF13646">
    <property type="entry name" value="HEAT_2"/>
    <property type="match status" value="1"/>
</dbReference>
<evidence type="ECO:0000313" key="1">
    <source>
        <dbReference type="EMBL" id="ADD69473.1"/>
    </source>
</evidence>
<dbReference type="HOGENOM" id="CLU_768878_0_0_0"/>
<dbReference type="InterPro" id="IPR016024">
    <property type="entry name" value="ARM-type_fold"/>
</dbReference>
<dbReference type="InterPro" id="IPR011989">
    <property type="entry name" value="ARM-like"/>
</dbReference>
<dbReference type="InParanoid" id="D4H5N2"/>
<dbReference type="PaxDb" id="522772-Dacet_2719"/>
<organism evidence="1 2">
    <name type="scientific">Denitrovibrio acetiphilus (strain DSM 12809 / NBRC 114555 / N2460)</name>
    <dbReference type="NCBI Taxonomy" id="522772"/>
    <lineage>
        <taxon>Bacteria</taxon>
        <taxon>Pseudomonadati</taxon>
        <taxon>Deferribacterota</taxon>
        <taxon>Deferribacteres</taxon>
        <taxon>Deferribacterales</taxon>
        <taxon>Geovibrionaceae</taxon>
        <taxon>Denitrovibrio</taxon>
    </lineage>
</organism>
<sequence length="353" mass="39909">MEREGLLAVLSGDDETQRIYAVEDVIALKEEKLYPDIIAHLEKEQSRLVRELIVEGLKVLDISDYFKEISRYFESTDAYVRNCIIEIFGSKGEEAVAFLTSIMDHENKEVRKLILDSLVATSSKYSIPALRAALRDKAPNVMITAIEYLGKIYDEESLNDVMEIFETSTEPMVRSACLETLTIMGSPDNVDRVLAVLGAGGMDSFYKPSVIRLAGEKGGSRHLEFLLSFLNNKNTMYFREISNGILKIISRENIHRLDEIHTKFMLNNLKNLNGYAEERLTFLYIVSKLDISSKESLYEELAADDSEDIALTALEHLADIDRPRAVKMIEKKLKLADGEHSRTLTALLESIKG</sequence>
<evidence type="ECO:0000313" key="2">
    <source>
        <dbReference type="Proteomes" id="UP000002012"/>
    </source>
</evidence>